<reference evidence="2" key="1">
    <citation type="submission" date="2022-06" db="EMBL/GenBank/DDBJ databases">
        <title>Sphingomonas sp. nov. isolated from rhizosphere soil of tomato.</title>
        <authorList>
            <person name="Dong H."/>
            <person name="Gao R."/>
        </authorList>
    </citation>
    <scope>NUCLEOTIDE SEQUENCE</scope>
    <source>
        <strain evidence="2">MMSM24</strain>
    </source>
</reference>
<evidence type="ECO:0000313" key="2">
    <source>
        <dbReference type="EMBL" id="MCW6536299.1"/>
    </source>
</evidence>
<dbReference type="EMBL" id="JANFAV010000012">
    <property type="protein sequence ID" value="MCW6536299.1"/>
    <property type="molecule type" value="Genomic_DNA"/>
</dbReference>
<dbReference type="AlphaFoldDB" id="A0AA42CRI0"/>
<dbReference type="Gene3D" id="1.10.10.10">
    <property type="entry name" value="Winged helix-like DNA-binding domain superfamily/Winged helix DNA-binding domain"/>
    <property type="match status" value="1"/>
</dbReference>
<accession>A0AA42CRI0</accession>
<dbReference type="SUPFAM" id="SSF46894">
    <property type="entry name" value="C-terminal effector domain of the bipartite response regulators"/>
    <property type="match status" value="1"/>
</dbReference>
<sequence>MNDRHRLYLWHVTQNRKSKEIAKIEGVSPRAVDKILLQAKDILGAADRFEAARMFSLHASGVEGFYPGTILPSPPELWPLPSPLPTAEGRMNWQNWRHLTVWTAIIAIAAPLTVGTAALLLFVLSLLIGANPQ</sequence>
<keyword evidence="3" id="KW-1185">Reference proteome</keyword>
<dbReference type="InterPro" id="IPR016032">
    <property type="entry name" value="Sig_transdc_resp-reg_C-effctor"/>
</dbReference>
<organism evidence="2 3">
    <name type="scientific">Sphingomonas lycopersici</name>
    <dbReference type="NCBI Taxonomy" id="2951807"/>
    <lineage>
        <taxon>Bacteria</taxon>
        <taxon>Pseudomonadati</taxon>
        <taxon>Pseudomonadota</taxon>
        <taxon>Alphaproteobacteria</taxon>
        <taxon>Sphingomonadales</taxon>
        <taxon>Sphingomonadaceae</taxon>
        <taxon>Sphingomonas</taxon>
    </lineage>
</organism>
<proteinExistence type="predicted"/>
<name>A0AA42CRI0_9SPHN</name>
<evidence type="ECO:0000313" key="3">
    <source>
        <dbReference type="Proteomes" id="UP001165565"/>
    </source>
</evidence>
<gene>
    <name evidence="2" type="ORF">NEE01_16085</name>
</gene>
<dbReference type="GO" id="GO:0006355">
    <property type="term" value="P:regulation of DNA-templated transcription"/>
    <property type="evidence" value="ECO:0007669"/>
    <property type="project" value="InterPro"/>
</dbReference>
<dbReference type="InterPro" id="IPR036388">
    <property type="entry name" value="WH-like_DNA-bd_sf"/>
</dbReference>
<keyword evidence="1" id="KW-0472">Membrane</keyword>
<dbReference type="Proteomes" id="UP001165565">
    <property type="component" value="Unassembled WGS sequence"/>
</dbReference>
<dbReference type="GO" id="GO:0003677">
    <property type="term" value="F:DNA binding"/>
    <property type="evidence" value="ECO:0007669"/>
    <property type="project" value="InterPro"/>
</dbReference>
<evidence type="ECO:0000256" key="1">
    <source>
        <dbReference type="SAM" id="Phobius"/>
    </source>
</evidence>
<feature type="transmembrane region" description="Helical" evidence="1">
    <location>
        <begin position="99"/>
        <end position="128"/>
    </location>
</feature>
<keyword evidence="1" id="KW-1133">Transmembrane helix</keyword>
<keyword evidence="1" id="KW-0812">Transmembrane</keyword>
<comment type="caution">
    <text evidence="2">The sequence shown here is derived from an EMBL/GenBank/DDBJ whole genome shotgun (WGS) entry which is preliminary data.</text>
</comment>
<protein>
    <submittedName>
        <fullName evidence="2">RNA polymerase subunit sigma-70</fullName>
    </submittedName>
</protein>